<dbReference type="RefSeq" id="WP_098489824.1">
    <property type="nucleotide sequence ID" value="NZ_NUWN01000017.1"/>
</dbReference>
<proteinExistence type="predicted"/>
<protein>
    <submittedName>
        <fullName evidence="1">Uncharacterized protein</fullName>
    </submittedName>
</protein>
<evidence type="ECO:0000313" key="1">
    <source>
        <dbReference type="EMBL" id="PFK46444.1"/>
    </source>
</evidence>
<comment type="caution">
    <text evidence="1">The sequence shown here is derived from an EMBL/GenBank/DDBJ whole genome shotgun (WGS) entry which is preliminary data.</text>
</comment>
<sequence length="433" mass="50304">MNDVKRKMCKVCETPYLLKFQVGYVSKNHFSFECPTCGVMLEGIINVDNENVEFGWSFDNLVDYPDNIYKSGAGYFMQLTSEFYEYKISLLKDHNHRIPSPFMRNSCTYIGEMTDFASYLAEDIHQHVNHYKNLINLVLSNKNNVKYVYSEFGELASDFNIEEEKFINDYKTNRYNILFHAITNSIKPLLDLNAEKFQVNDIRDELYKMYKNEVEFQKFKTSFQDSLPSLINLLTNAVYSSINIIPGIIPTITSETYNHKDIKVIKEQYGLSTANYRTLLKNYAENYEVLGKIMPLIAAIDNINTREDINNFVKGSTNSRKNDPLVRATTSLKDFSSATIGIRIQYLKKISADVSRYNDLTVLNNRIRNAINHSSVDYDSIEQKLTFKDGKKITERYLIEFAEENYVILYLQLYCLYIVCSLATKFSKEDNAK</sequence>
<dbReference type="Proteomes" id="UP000242656">
    <property type="component" value="Unassembled WGS sequence"/>
</dbReference>
<dbReference type="EMBL" id="NUWN01000017">
    <property type="protein sequence ID" value="PFK46444.1"/>
    <property type="molecule type" value="Genomic_DNA"/>
</dbReference>
<name>A0A2B0MU88_BACCE</name>
<evidence type="ECO:0000313" key="2">
    <source>
        <dbReference type="Proteomes" id="UP000242656"/>
    </source>
</evidence>
<accession>A0A2B0MU88</accession>
<dbReference type="AlphaFoldDB" id="A0A2B0MU88"/>
<reference evidence="1 2" key="1">
    <citation type="submission" date="2017-09" db="EMBL/GenBank/DDBJ databases">
        <title>Large-scale bioinformatics analysis of Bacillus genomes uncovers conserved roles of natural products in bacterial physiology.</title>
        <authorList>
            <consortium name="Agbiome Team Llc"/>
            <person name="Bleich R.M."/>
            <person name="Grubbs K.J."/>
            <person name="Santa Maria K.C."/>
            <person name="Allen S.E."/>
            <person name="Farag S."/>
            <person name="Shank E.A."/>
            <person name="Bowers A."/>
        </authorList>
    </citation>
    <scope>NUCLEOTIDE SEQUENCE [LARGE SCALE GENOMIC DNA]</scope>
    <source>
        <strain evidence="1 2">AFS083043</strain>
    </source>
</reference>
<gene>
    <name evidence="1" type="ORF">COI93_04455</name>
</gene>
<organism evidence="1 2">
    <name type="scientific">Bacillus cereus</name>
    <dbReference type="NCBI Taxonomy" id="1396"/>
    <lineage>
        <taxon>Bacteria</taxon>
        <taxon>Bacillati</taxon>
        <taxon>Bacillota</taxon>
        <taxon>Bacilli</taxon>
        <taxon>Bacillales</taxon>
        <taxon>Bacillaceae</taxon>
        <taxon>Bacillus</taxon>
        <taxon>Bacillus cereus group</taxon>
    </lineage>
</organism>